<dbReference type="PANTHER" id="PTHR11941:SF54">
    <property type="entry name" value="ENOYL-COA HYDRATASE, MITOCHONDRIAL"/>
    <property type="match status" value="1"/>
</dbReference>
<dbReference type="InterPro" id="IPR018376">
    <property type="entry name" value="Enoyl-CoA_hyd/isom_CS"/>
</dbReference>
<evidence type="ECO:0000256" key="2">
    <source>
        <dbReference type="ARBA" id="ARBA00023239"/>
    </source>
</evidence>
<comment type="similarity">
    <text evidence="1 3">Belongs to the enoyl-CoA hydratase/isomerase family.</text>
</comment>
<evidence type="ECO:0000256" key="3">
    <source>
        <dbReference type="RuleBase" id="RU003707"/>
    </source>
</evidence>
<keyword evidence="2" id="KW-0456">Lyase</keyword>
<dbReference type="Gene3D" id="1.10.12.10">
    <property type="entry name" value="Lyase 2-enoyl-coa Hydratase, Chain A, domain 2"/>
    <property type="match status" value="1"/>
</dbReference>
<dbReference type="InterPro" id="IPR014748">
    <property type="entry name" value="Enoyl-CoA_hydra_C"/>
</dbReference>
<dbReference type="EMBL" id="AP021876">
    <property type="protein sequence ID" value="BBO84183.1"/>
    <property type="molecule type" value="Genomic_DNA"/>
</dbReference>
<evidence type="ECO:0000256" key="1">
    <source>
        <dbReference type="ARBA" id="ARBA00005254"/>
    </source>
</evidence>
<dbReference type="KEGG" id="dov:DSCO28_47490"/>
<organism evidence="4 5">
    <name type="scientific">Desulfosarcina ovata subsp. sediminis</name>
    <dbReference type="NCBI Taxonomy" id="885957"/>
    <lineage>
        <taxon>Bacteria</taxon>
        <taxon>Pseudomonadati</taxon>
        <taxon>Thermodesulfobacteriota</taxon>
        <taxon>Desulfobacteria</taxon>
        <taxon>Desulfobacterales</taxon>
        <taxon>Desulfosarcinaceae</taxon>
        <taxon>Desulfosarcina</taxon>
    </lineage>
</organism>
<evidence type="ECO:0000313" key="4">
    <source>
        <dbReference type="EMBL" id="BBO84183.1"/>
    </source>
</evidence>
<dbReference type="PROSITE" id="PS00166">
    <property type="entry name" value="ENOYL_COA_HYDRATASE"/>
    <property type="match status" value="1"/>
</dbReference>
<dbReference type="GO" id="GO:0006635">
    <property type="term" value="P:fatty acid beta-oxidation"/>
    <property type="evidence" value="ECO:0007669"/>
    <property type="project" value="TreeGrafter"/>
</dbReference>
<dbReference type="CDD" id="cd06558">
    <property type="entry name" value="crotonase-like"/>
    <property type="match status" value="1"/>
</dbReference>
<dbReference type="Pfam" id="PF00378">
    <property type="entry name" value="ECH_1"/>
    <property type="match status" value="1"/>
</dbReference>
<reference evidence="4 5" key="1">
    <citation type="submission" date="2019-11" db="EMBL/GenBank/DDBJ databases">
        <title>Comparative genomics of hydrocarbon-degrading Desulfosarcina strains.</title>
        <authorList>
            <person name="Watanabe M."/>
            <person name="Kojima H."/>
            <person name="Fukui M."/>
        </authorList>
    </citation>
    <scope>NUCLEOTIDE SEQUENCE [LARGE SCALE GENOMIC DNA]</scope>
    <source>
        <strain evidence="4 5">28bB2T</strain>
    </source>
</reference>
<protein>
    <submittedName>
        <fullName evidence="4">3-hydroxybutyryl-CoA dehydratase</fullName>
    </submittedName>
</protein>
<dbReference type="InterPro" id="IPR001753">
    <property type="entry name" value="Enoyl-CoA_hydra/iso"/>
</dbReference>
<sequence length="263" mass="28449">MEYRFLKYRVEQGVGVVTIDRPPANALNSDLVEELHTAIDALTDDDAVRAAVFTAEGPFFVGGADIKMMQALKGKDLPPFIEGYTVHLQRAYNKIEAMPKPVIAAINGYAAGGGCELALACDMRFMAKGKLKIGLPEVKLGLLPGGGGLQRMPRLIGKSKAMELLFTGELVDAETALDIGLVHRIVEPERLMEETLRFAEKLAGQATLAIGIIKQCVNYGLNTNVKAGLAFDIDAQDILFKSQDGMEGIEAFVQKRPPNFAGK</sequence>
<dbReference type="AlphaFoldDB" id="A0A5K7ZVB7"/>
<dbReference type="FunFam" id="3.90.226.10:FF:000009">
    <property type="entry name" value="Carnitinyl-CoA dehydratase"/>
    <property type="match status" value="1"/>
</dbReference>
<accession>A0A5K7ZVB7</accession>
<dbReference type="GO" id="GO:0016829">
    <property type="term" value="F:lyase activity"/>
    <property type="evidence" value="ECO:0007669"/>
    <property type="project" value="UniProtKB-KW"/>
</dbReference>
<dbReference type="PANTHER" id="PTHR11941">
    <property type="entry name" value="ENOYL-COA HYDRATASE-RELATED"/>
    <property type="match status" value="1"/>
</dbReference>
<dbReference type="Proteomes" id="UP000425960">
    <property type="component" value="Chromosome"/>
</dbReference>
<dbReference type="SUPFAM" id="SSF52096">
    <property type="entry name" value="ClpP/crotonase"/>
    <property type="match status" value="1"/>
</dbReference>
<dbReference type="RefSeq" id="WP_269435680.1">
    <property type="nucleotide sequence ID" value="NZ_AP021876.1"/>
</dbReference>
<name>A0A5K7ZVB7_9BACT</name>
<dbReference type="InterPro" id="IPR029045">
    <property type="entry name" value="ClpP/crotonase-like_dom_sf"/>
</dbReference>
<proteinExistence type="inferred from homology"/>
<gene>
    <name evidence="4" type="ORF">DSCO28_47490</name>
</gene>
<dbReference type="Gene3D" id="3.90.226.10">
    <property type="entry name" value="2-enoyl-CoA Hydratase, Chain A, domain 1"/>
    <property type="match status" value="1"/>
</dbReference>
<evidence type="ECO:0000313" key="5">
    <source>
        <dbReference type="Proteomes" id="UP000425960"/>
    </source>
</evidence>